<dbReference type="NCBIfam" id="NF040483">
    <property type="entry name" value="serum_opaci_fac"/>
    <property type="match status" value="1"/>
</dbReference>
<dbReference type="InterPro" id="IPR019931">
    <property type="entry name" value="LPXTG_anchor"/>
</dbReference>
<feature type="compositionally biased region" description="Polar residues" evidence="5">
    <location>
        <begin position="873"/>
        <end position="885"/>
    </location>
</feature>
<evidence type="ECO:0000256" key="3">
    <source>
        <dbReference type="ARBA" id="ARBA00022729"/>
    </source>
</evidence>
<feature type="domain" description="Gram-positive cocci surface proteins LPxTG" evidence="9">
    <location>
        <begin position="1054"/>
        <end position="1091"/>
    </location>
</feature>
<dbReference type="Pfam" id="PF02986">
    <property type="entry name" value="Fn_bind"/>
    <property type="match status" value="5"/>
</dbReference>
<dbReference type="NCBIfam" id="TIGR01167">
    <property type="entry name" value="LPXTG_anchor"/>
    <property type="match status" value="1"/>
</dbReference>
<evidence type="ECO:0000256" key="4">
    <source>
        <dbReference type="ARBA" id="ARBA00023088"/>
    </source>
</evidence>
<dbReference type="InterPro" id="IPR004237">
    <property type="entry name" value="Fibron_repeat-bd"/>
</dbReference>
<dbReference type="CDD" id="cd00198">
    <property type="entry name" value="vWFA"/>
    <property type="match status" value="1"/>
</dbReference>
<feature type="compositionally biased region" description="Polar residues" evidence="5">
    <location>
        <begin position="819"/>
        <end position="857"/>
    </location>
</feature>
<evidence type="ECO:0000256" key="2">
    <source>
        <dbReference type="ARBA" id="ARBA00022525"/>
    </source>
</evidence>
<feature type="compositionally biased region" description="Basic and acidic residues" evidence="5">
    <location>
        <begin position="84"/>
        <end position="98"/>
    </location>
</feature>
<dbReference type="Pfam" id="PF00092">
    <property type="entry name" value="VWA"/>
    <property type="match status" value="1"/>
</dbReference>
<feature type="transmembrane region" description="Helical" evidence="6">
    <location>
        <begin position="1065"/>
        <end position="1082"/>
    </location>
</feature>
<evidence type="ECO:0000256" key="1">
    <source>
        <dbReference type="ARBA" id="ARBA00022512"/>
    </source>
</evidence>
<dbReference type="PROSITE" id="PS50234">
    <property type="entry name" value="VWFA"/>
    <property type="match status" value="1"/>
</dbReference>
<name>Q06556_STRDY</name>
<evidence type="ECO:0000256" key="7">
    <source>
        <dbReference type="SAM" id="SignalP"/>
    </source>
</evidence>
<dbReference type="InterPro" id="IPR036465">
    <property type="entry name" value="vWFA_dom_sf"/>
</dbReference>
<proteinExistence type="predicted"/>
<accession>Q06556</accession>
<keyword evidence="1" id="KW-0134">Cell wall</keyword>
<evidence type="ECO:0000259" key="8">
    <source>
        <dbReference type="PROSITE" id="PS50234"/>
    </source>
</evidence>
<protein>
    <submittedName>
        <fullName evidence="10">Fibronectin binding protein</fullName>
    </submittedName>
</protein>
<dbReference type="PROSITE" id="PS50847">
    <property type="entry name" value="GRAM_POS_ANCHORING"/>
    <property type="match status" value="1"/>
</dbReference>
<keyword evidence="6" id="KW-0472">Membrane</keyword>
<feature type="compositionally biased region" description="Polar residues" evidence="5">
    <location>
        <begin position="117"/>
        <end position="128"/>
    </location>
</feature>
<dbReference type="GO" id="GO:0001968">
    <property type="term" value="F:fibronectin binding"/>
    <property type="evidence" value="ECO:0000353"/>
    <property type="project" value="CAFA"/>
</dbReference>
<keyword evidence="3 7" id="KW-0732">Signal</keyword>
<dbReference type="DisProt" id="DP01032"/>
<dbReference type="SUPFAM" id="SSF53300">
    <property type="entry name" value="vWA-like"/>
    <property type="match status" value="1"/>
</dbReference>
<keyword evidence="6" id="KW-0812">Transmembrane</keyword>
<gene>
    <name evidence="10" type="primary">fnbA</name>
</gene>
<dbReference type="SMART" id="SM00327">
    <property type="entry name" value="VWA"/>
    <property type="match status" value="1"/>
</dbReference>
<evidence type="ECO:0000259" key="9">
    <source>
        <dbReference type="PROSITE" id="PS50847"/>
    </source>
</evidence>
<dbReference type="Gene3D" id="3.40.50.410">
    <property type="entry name" value="von Willebrand factor, type A domain"/>
    <property type="match status" value="1"/>
</dbReference>
<dbReference type="AlphaFoldDB" id="Q06556"/>
<evidence type="ECO:0000256" key="6">
    <source>
        <dbReference type="SAM" id="Phobius"/>
    </source>
</evidence>
<feature type="region of interest" description="Disordered" evidence="5">
    <location>
        <begin position="33"/>
        <end position="141"/>
    </location>
</feature>
<feature type="region of interest" description="Disordered" evidence="5">
    <location>
        <begin position="911"/>
        <end position="939"/>
    </location>
</feature>
<feature type="signal peptide" evidence="7">
    <location>
        <begin position="1"/>
        <end position="29"/>
    </location>
</feature>
<feature type="compositionally biased region" description="Low complexity" evidence="5">
    <location>
        <begin position="99"/>
        <end position="116"/>
    </location>
</feature>
<reference evidence="10" key="1">
    <citation type="journal article" date="1993" name="Eur. J. Biochem.">
        <title>Two different genes coding for fibronectin-binding proteins from Streptococcus dysgalactiae. The complete nucleotide sequences and characterization of the binding domains.</title>
        <authorList>
            <person name="Lindgren P."/>
            <person name="McGavin M.J."/>
            <person name="Signaes C."/>
            <person name="Guss B."/>
            <person name="Gurusiddappa S."/>
            <person name="Hoeoek M."/>
            <person name="Lindberg M."/>
        </authorList>
    </citation>
    <scope>NUCLEOTIDE SEQUENCE</scope>
    <source>
        <strain evidence="10">S2</strain>
    </source>
</reference>
<keyword evidence="4" id="KW-0572">Peptidoglycan-anchor</keyword>
<organism evidence="10">
    <name type="scientific">Streptococcus dysgalactiae</name>
    <dbReference type="NCBI Taxonomy" id="1334"/>
    <lineage>
        <taxon>Bacteria</taxon>
        <taxon>Bacillati</taxon>
        <taxon>Bacillota</taxon>
        <taxon>Bacilli</taxon>
        <taxon>Lactobacillales</taxon>
        <taxon>Streptococcaceae</taxon>
        <taxon>Streptococcus</taxon>
    </lineage>
</organism>
<feature type="chain" id="PRO_5038587817" evidence="7">
    <location>
        <begin position="30"/>
        <end position="1091"/>
    </location>
</feature>
<feature type="compositionally biased region" description="Polar residues" evidence="5">
    <location>
        <begin position="33"/>
        <end position="46"/>
    </location>
</feature>
<feature type="compositionally biased region" description="Low complexity" evidence="5">
    <location>
        <begin position="799"/>
        <end position="816"/>
    </location>
</feature>
<dbReference type="EMBL" id="Z22150">
    <property type="protein sequence ID" value="CAA80121.1"/>
    <property type="molecule type" value="Genomic_DNA"/>
</dbReference>
<evidence type="ECO:0000313" key="10">
    <source>
        <dbReference type="EMBL" id="CAA80121.1"/>
    </source>
</evidence>
<feature type="region of interest" description="Disordered" evidence="5">
    <location>
        <begin position="758"/>
        <end position="896"/>
    </location>
</feature>
<dbReference type="PIR" id="S33850">
    <property type="entry name" value="S33850"/>
</dbReference>
<keyword evidence="2" id="KW-0964">Secreted</keyword>
<feature type="compositionally biased region" description="Polar residues" evidence="5">
    <location>
        <begin position="912"/>
        <end position="925"/>
    </location>
</feature>
<keyword evidence="6" id="KW-1133">Transmembrane helix</keyword>
<dbReference type="Pfam" id="PF00746">
    <property type="entry name" value="Gram_pos_anchor"/>
    <property type="match status" value="1"/>
</dbReference>
<evidence type="ECO:0000256" key="5">
    <source>
        <dbReference type="SAM" id="MobiDB-lite"/>
    </source>
</evidence>
<sequence length="1091" mass="120772">MTNCKYKLRKLSIGLVSVGTMFMAAPVMGEDASQPTASVTTESPAIQTEEDQGSQAEALEEPTPAPQTSPSTVSAVPAEAAAMADEKGIAEAPAHEPAPKASVQAEAASPAGKAEATTNTGQPTNTEQARSRSKRAAEIAPQTIEVEKLEVDKENSSLTVKDGEKDKQLIKHRDGNQRDIFDISRDVKVNQDGTMDVTLTVKPKQIDEGAEVIVLLDTSQKMTETDFNTAKENIKKLVTTLTGTTDKEGKNVSHYNNRNSVRLIDFYRKVGESTDLSGWDAKKIDEKLNEVWKKAKDDYNGWGVDLQGAIHKAREIFNLDKEKRSGKRQHIVLFSQGESTFSYDIKDKSKMDKVAVEEPVTYSNPLFPWPFYFDTTTRTHNVVNDAKKLIDFLNKLGISQFNGAVDNVATVGNTLLGLGSFFGLKNPLDYISLADLETSKLNSEKFDYSRRVGEGYNFRSYFDREVDKVGFKKILVEKIKGNLKKFQPKQTDTWLSSLGLNSIKEKIQDWMIDKALDNLFYRRQYQFYNHNLSAQAEARMAREEGIKFYAVDVTEPERIAKEINSQKYSEAYTNHLKKKAEEARELAKKRNEKFDKYLKEMSESQKFFKDVEDPEKFKDILTELKVTETFEEKVSVNNSEQRKSNKEVEYKKASSNSSFLSFIFSSSTNESITWTLSKDKLQKALQSGETLTLEYKLKIHKDKFKLAPQTRSKRSLDTSENKKSVTEKVITSDVKYKINDKEVKGKELDDVSLTYSKETVRKPQVEPNVPDTPQEKPLTPLAPSEPSQPSIPETPLIPSEPSVPETSTPEGPTEGENNLGGQSEEITITEDSQSGMSGQNPGSGNETVVEDTQTSQEDIVLGGPGQVIDFTEDSQPGMSGNNSHTITEDSKPSQEDEVIIGGQGQVIDFTEDTQSGMSGDNSHTDGTVLEEDSKPSQEDEVIIGGQGQVIDFTEDTQTGMSGAGQVESPTITEETHKPEIIMGGQSDPIDMVEDTLPGMSGSNEATVVEEDTRPKLQFHFDNEEPVPATVPTVSQTPIAQVESKVPHAKAESALPQTGDTNKLETFFTITALTVIGAAGLLGKKRRNNQTD</sequence>
<dbReference type="InterPro" id="IPR002035">
    <property type="entry name" value="VWF_A"/>
</dbReference>
<feature type="domain" description="VWFA" evidence="8">
    <location>
        <begin position="211"/>
        <end position="479"/>
    </location>
</feature>